<protein>
    <recommendedName>
        <fullName evidence="3">CCDC81-like prokaryotic HU domain-containing protein</fullName>
    </recommendedName>
</protein>
<reference evidence="4 5" key="1">
    <citation type="submission" date="2017-11" db="EMBL/GenBank/DDBJ databases">
        <title>Genomic Encyclopedia of Archaeal and Bacterial Type Strains, Phase II (KMG-II): From Individual Species to Whole Genera.</title>
        <authorList>
            <person name="Goeker M."/>
        </authorList>
    </citation>
    <scope>NUCLEOTIDE SEQUENCE [LARGE SCALE GENOMIC DNA]</scope>
    <source>
        <strain evidence="4 5">DSM 28175</strain>
    </source>
</reference>
<proteinExistence type="predicted"/>
<keyword evidence="2" id="KW-0472">Membrane</keyword>
<dbReference type="EMBL" id="PGFJ01000001">
    <property type="protein sequence ID" value="PJJ84587.1"/>
    <property type="molecule type" value="Genomic_DNA"/>
</dbReference>
<dbReference type="InterPro" id="IPR040495">
    <property type="entry name" value="HU-CCDC81_bac_1"/>
</dbReference>
<dbReference type="AlphaFoldDB" id="A0A2H9VUU7"/>
<accession>A0A2H9VUU7</accession>
<evidence type="ECO:0000313" key="5">
    <source>
        <dbReference type="Proteomes" id="UP000242687"/>
    </source>
</evidence>
<name>A0A2H9VUU7_9SPHI</name>
<feature type="region of interest" description="Disordered" evidence="1">
    <location>
        <begin position="177"/>
        <end position="203"/>
    </location>
</feature>
<keyword evidence="5" id="KW-1185">Reference proteome</keyword>
<dbReference type="RefSeq" id="WP_100340772.1">
    <property type="nucleotide sequence ID" value="NZ_PGFJ01000001.1"/>
</dbReference>
<evidence type="ECO:0000313" key="4">
    <source>
        <dbReference type="EMBL" id="PJJ84587.1"/>
    </source>
</evidence>
<evidence type="ECO:0000256" key="1">
    <source>
        <dbReference type="SAM" id="MobiDB-lite"/>
    </source>
</evidence>
<keyword evidence="2" id="KW-1133">Transmembrane helix</keyword>
<dbReference type="Pfam" id="PF18174">
    <property type="entry name" value="HU-CCDC81_bac_1"/>
    <property type="match status" value="1"/>
</dbReference>
<evidence type="ECO:0000256" key="2">
    <source>
        <dbReference type="SAM" id="Phobius"/>
    </source>
</evidence>
<dbReference type="Proteomes" id="UP000242687">
    <property type="component" value="Unassembled WGS sequence"/>
</dbReference>
<dbReference type="OrthoDB" id="653949at2"/>
<feature type="transmembrane region" description="Helical" evidence="2">
    <location>
        <begin position="210"/>
        <end position="229"/>
    </location>
</feature>
<sequence>MDVGFYLSELLMQRGEVKVPGLGVFSQARMSAYYDENAHLFYPPYNKVQFEAKADTADTELAEYLVDEKNISFASAKYFIEKYIVNLRQQAIVADVPLANLGVFSIEHGELSFKANNALGTDAELFGLAPVQIFKADAIPDATKTLTAQVVLYPPAPNQEIEAQAPVEEQEEIIEHTDEDNSIQPPHDESYSAFPDDEEEQERSRGPWRAILITTIILAVLAGGLFALYRYQPATFAQLQFWKNNTPDTPVKARPSTIVIPGIDSLHTDSVKKALDTTAKVADTIKTKRFELISGKGFKNLWGAGEALKKYRAMGFTDARLLEDFQGPLIKISIASFSSLSECEEMRLRLIKEGKLTRGARTIEAPEE</sequence>
<comment type="caution">
    <text evidence="4">The sequence shown here is derived from an EMBL/GenBank/DDBJ whole genome shotgun (WGS) entry which is preliminary data.</text>
</comment>
<feature type="domain" description="CCDC81-like prokaryotic HU" evidence="3">
    <location>
        <begin position="6"/>
        <end position="53"/>
    </location>
</feature>
<gene>
    <name evidence="4" type="ORF">CLV57_1601</name>
</gene>
<keyword evidence="2" id="KW-0812">Transmembrane</keyword>
<organism evidence="4 5">
    <name type="scientific">Mucilaginibacter auburnensis</name>
    <dbReference type="NCBI Taxonomy" id="1457233"/>
    <lineage>
        <taxon>Bacteria</taxon>
        <taxon>Pseudomonadati</taxon>
        <taxon>Bacteroidota</taxon>
        <taxon>Sphingobacteriia</taxon>
        <taxon>Sphingobacteriales</taxon>
        <taxon>Sphingobacteriaceae</taxon>
        <taxon>Mucilaginibacter</taxon>
    </lineage>
</organism>
<evidence type="ECO:0000259" key="3">
    <source>
        <dbReference type="Pfam" id="PF18174"/>
    </source>
</evidence>